<feature type="transmembrane region" description="Helical" evidence="2">
    <location>
        <begin position="35"/>
        <end position="54"/>
    </location>
</feature>
<evidence type="ECO:0000313" key="3">
    <source>
        <dbReference type="EMBL" id="MSU88353.1"/>
    </source>
</evidence>
<accession>A0A6L5YVH8</accession>
<keyword evidence="2" id="KW-0472">Membrane</keyword>
<dbReference type="RefSeq" id="WP_154444339.1">
    <property type="nucleotide sequence ID" value="NZ_WIND01000001.1"/>
</dbReference>
<feature type="region of interest" description="Disordered" evidence="1">
    <location>
        <begin position="1"/>
        <end position="29"/>
    </location>
</feature>
<feature type="transmembrane region" description="Helical" evidence="2">
    <location>
        <begin position="66"/>
        <end position="85"/>
    </location>
</feature>
<organism evidence="3 4">
    <name type="scientific">Halovulum marinum</name>
    <dbReference type="NCBI Taxonomy" id="2662447"/>
    <lineage>
        <taxon>Bacteria</taxon>
        <taxon>Pseudomonadati</taxon>
        <taxon>Pseudomonadota</taxon>
        <taxon>Alphaproteobacteria</taxon>
        <taxon>Rhodobacterales</taxon>
        <taxon>Paracoccaceae</taxon>
        <taxon>Halovulum</taxon>
    </lineage>
</organism>
<protein>
    <submittedName>
        <fullName evidence="3">Uncharacterized protein</fullName>
    </submittedName>
</protein>
<feature type="compositionally biased region" description="Low complexity" evidence="1">
    <location>
        <begin position="12"/>
        <end position="24"/>
    </location>
</feature>
<keyword evidence="2" id="KW-1133">Transmembrane helix</keyword>
<proteinExistence type="predicted"/>
<evidence type="ECO:0000313" key="4">
    <source>
        <dbReference type="Proteomes" id="UP000474957"/>
    </source>
</evidence>
<dbReference type="EMBL" id="WIND01000001">
    <property type="protein sequence ID" value="MSU88353.1"/>
    <property type="molecule type" value="Genomic_DNA"/>
</dbReference>
<keyword evidence="2" id="KW-0812">Transmembrane</keyword>
<name>A0A6L5YVH8_9RHOB</name>
<gene>
    <name evidence="3" type="ORF">GE300_01820</name>
</gene>
<reference evidence="3 4" key="1">
    <citation type="submission" date="2019-10" db="EMBL/GenBank/DDBJ databases">
        <title>Cognatihalovulum marinum gen. nov. sp. nov., a new member of the family Rhodobacteraceae isolated from deep seawater of the Northwest Indian Ocean.</title>
        <authorList>
            <person name="Ruan C."/>
            <person name="Wang J."/>
            <person name="Zheng X."/>
            <person name="Song L."/>
            <person name="Zhu Y."/>
            <person name="Huang Y."/>
            <person name="Lu Z."/>
            <person name="Du W."/>
            <person name="Huang L."/>
            <person name="Dai X."/>
        </authorList>
    </citation>
    <scope>NUCLEOTIDE SEQUENCE [LARGE SCALE GENOMIC DNA]</scope>
    <source>
        <strain evidence="3 4">2CG4</strain>
    </source>
</reference>
<sequence>MTRKVGYGDSTDPAAARAAAGPDAPAERGPRFPRGAVIAALAFAAGGAVCLFLALRALDDGTVERFALFAVLGIGLLVTGLSRLLKMALGLAPGGGPRGRR</sequence>
<keyword evidence="4" id="KW-1185">Reference proteome</keyword>
<dbReference type="AlphaFoldDB" id="A0A6L5YVH8"/>
<dbReference type="Proteomes" id="UP000474957">
    <property type="component" value="Unassembled WGS sequence"/>
</dbReference>
<evidence type="ECO:0000256" key="1">
    <source>
        <dbReference type="SAM" id="MobiDB-lite"/>
    </source>
</evidence>
<comment type="caution">
    <text evidence="3">The sequence shown here is derived from an EMBL/GenBank/DDBJ whole genome shotgun (WGS) entry which is preliminary data.</text>
</comment>
<evidence type="ECO:0000256" key="2">
    <source>
        <dbReference type="SAM" id="Phobius"/>
    </source>
</evidence>